<sequence length="320" mass="36702">MVANICYTDQLYRSSIQQNPVSSYASGYRMTWLPACPKSKILTIPCQNFCCCGVICGLSILVVLFGNYVFEEAACKDKILDLLETAEILLSEANSYYFNKKMELKTISYVSKPRDCSDVMAQGHDVSGIYTIWPTVTNKSLRVYCDMDVDGGWTVIQRRGKFPVQQRFDLNWHSYKTGFGDITKDFWLGNDNIYALSNQGPCEIRFDLEDIQGNRRFAVYKDFRIDDESGSYTLHISNYSGDAGDGMKYHNNKRFATKDKDHASLAGLFKGAWWVYGWPFCHLNGQYLPGECSQTSVHWYLWLENTGLATVEMKLRLKQW</sequence>
<dbReference type="EMBL" id="BPLR01020335">
    <property type="protein sequence ID" value="GIX77533.1"/>
    <property type="molecule type" value="Genomic_DNA"/>
</dbReference>
<keyword evidence="1" id="KW-1133">Transmembrane helix</keyword>
<reference evidence="3 4" key="1">
    <citation type="submission" date="2021-06" db="EMBL/GenBank/DDBJ databases">
        <title>Caerostris extrusa draft genome.</title>
        <authorList>
            <person name="Kono N."/>
            <person name="Arakawa K."/>
        </authorList>
    </citation>
    <scope>NUCLEOTIDE SEQUENCE [LARGE SCALE GENOMIC DNA]</scope>
</reference>
<keyword evidence="1" id="KW-0472">Membrane</keyword>
<evidence type="ECO:0000313" key="4">
    <source>
        <dbReference type="Proteomes" id="UP001054945"/>
    </source>
</evidence>
<feature type="domain" description="Fibrinogen C-terminal" evidence="2">
    <location>
        <begin position="107"/>
        <end position="319"/>
    </location>
</feature>
<comment type="caution">
    <text evidence="3">The sequence shown here is derived from an EMBL/GenBank/DDBJ whole genome shotgun (WGS) entry which is preliminary data.</text>
</comment>
<accession>A0AAV4MYT0</accession>
<dbReference type="Pfam" id="PF00147">
    <property type="entry name" value="Fibrinogen_C"/>
    <property type="match status" value="1"/>
</dbReference>
<dbReference type="SMART" id="SM00186">
    <property type="entry name" value="FBG"/>
    <property type="match status" value="1"/>
</dbReference>
<dbReference type="InterPro" id="IPR002181">
    <property type="entry name" value="Fibrinogen_a/b/g_C_dom"/>
</dbReference>
<dbReference type="GO" id="GO:0005615">
    <property type="term" value="C:extracellular space"/>
    <property type="evidence" value="ECO:0007669"/>
    <property type="project" value="TreeGrafter"/>
</dbReference>
<dbReference type="SUPFAM" id="SSF56496">
    <property type="entry name" value="Fibrinogen C-terminal domain-like"/>
    <property type="match status" value="1"/>
</dbReference>
<feature type="transmembrane region" description="Helical" evidence="1">
    <location>
        <begin position="48"/>
        <end position="70"/>
    </location>
</feature>
<name>A0AAV4MYT0_CAEEX</name>
<dbReference type="AlphaFoldDB" id="A0AAV4MYT0"/>
<dbReference type="PANTHER" id="PTHR19143">
    <property type="entry name" value="FIBRINOGEN/TENASCIN/ANGIOPOEITIN"/>
    <property type="match status" value="1"/>
</dbReference>
<evidence type="ECO:0000256" key="1">
    <source>
        <dbReference type="SAM" id="Phobius"/>
    </source>
</evidence>
<dbReference type="InterPro" id="IPR050373">
    <property type="entry name" value="Fibrinogen_C-term_domain"/>
</dbReference>
<protein>
    <submittedName>
        <fullName evidence="3">Techylectin-5B</fullName>
    </submittedName>
</protein>
<gene>
    <name evidence="3" type="ORF">CEXT_101731</name>
</gene>
<dbReference type="PROSITE" id="PS51406">
    <property type="entry name" value="FIBRINOGEN_C_2"/>
    <property type="match status" value="1"/>
</dbReference>
<dbReference type="Proteomes" id="UP001054945">
    <property type="component" value="Unassembled WGS sequence"/>
</dbReference>
<dbReference type="InterPro" id="IPR014716">
    <property type="entry name" value="Fibrinogen_a/b/g_C_1"/>
</dbReference>
<keyword evidence="1" id="KW-0812">Transmembrane</keyword>
<keyword evidence="4" id="KW-1185">Reference proteome</keyword>
<evidence type="ECO:0000313" key="3">
    <source>
        <dbReference type="EMBL" id="GIX77533.1"/>
    </source>
</evidence>
<proteinExistence type="predicted"/>
<dbReference type="Gene3D" id="3.90.215.10">
    <property type="entry name" value="Gamma Fibrinogen, chain A, domain 1"/>
    <property type="match status" value="1"/>
</dbReference>
<evidence type="ECO:0000259" key="2">
    <source>
        <dbReference type="PROSITE" id="PS51406"/>
    </source>
</evidence>
<organism evidence="3 4">
    <name type="scientific">Caerostris extrusa</name>
    <name type="common">Bark spider</name>
    <name type="synonym">Caerostris bankana</name>
    <dbReference type="NCBI Taxonomy" id="172846"/>
    <lineage>
        <taxon>Eukaryota</taxon>
        <taxon>Metazoa</taxon>
        <taxon>Ecdysozoa</taxon>
        <taxon>Arthropoda</taxon>
        <taxon>Chelicerata</taxon>
        <taxon>Arachnida</taxon>
        <taxon>Araneae</taxon>
        <taxon>Araneomorphae</taxon>
        <taxon>Entelegynae</taxon>
        <taxon>Araneoidea</taxon>
        <taxon>Araneidae</taxon>
        <taxon>Caerostris</taxon>
    </lineage>
</organism>
<dbReference type="InterPro" id="IPR036056">
    <property type="entry name" value="Fibrinogen-like_C"/>
</dbReference>
<dbReference type="NCBIfam" id="NF040941">
    <property type="entry name" value="GGGWT_bact"/>
    <property type="match status" value="1"/>
</dbReference>
<dbReference type="CDD" id="cd00087">
    <property type="entry name" value="FReD"/>
    <property type="match status" value="1"/>
</dbReference>